<dbReference type="AlphaFoldDB" id="A0A9J6FMZ3"/>
<dbReference type="VEuPathDB" id="VectorBase:HLOH_055333"/>
<dbReference type="EMBL" id="JABSTR010000002">
    <property type="protein sequence ID" value="KAH9364235.1"/>
    <property type="molecule type" value="Genomic_DNA"/>
</dbReference>
<feature type="domain" description="NodB homology" evidence="1">
    <location>
        <begin position="4"/>
        <end position="100"/>
    </location>
</feature>
<keyword evidence="3" id="KW-1185">Reference proteome</keyword>
<evidence type="ECO:0000313" key="3">
    <source>
        <dbReference type="Proteomes" id="UP000821853"/>
    </source>
</evidence>
<dbReference type="Gene3D" id="3.20.20.370">
    <property type="entry name" value="Glycoside hydrolase/deacetylase"/>
    <property type="match status" value="1"/>
</dbReference>
<dbReference type="InterPro" id="IPR052740">
    <property type="entry name" value="CE4"/>
</dbReference>
<evidence type="ECO:0000313" key="2">
    <source>
        <dbReference type="EMBL" id="KAH9364235.1"/>
    </source>
</evidence>
<dbReference type="InterPro" id="IPR011330">
    <property type="entry name" value="Glyco_hydro/deAcase_b/a-brl"/>
</dbReference>
<evidence type="ECO:0000259" key="1">
    <source>
        <dbReference type="Pfam" id="PF01522"/>
    </source>
</evidence>
<dbReference type="PANTHER" id="PTHR45985:SF8">
    <property type="entry name" value="CHITIN DEACETYLASE-LIKE 9, ISOFORM A"/>
    <property type="match status" value="1"/>
</dbReference>
<sequence>MPQFVMLTFDDAVNKVNMAFYRELLNNPKRKNTRNGCSIAATFFVSAEYLDYEAVNQLHSWGNEIALHSISHRTDSSYWQTINSTQWEREVMDERSMLTAFANVPASDVIGFRGPFLFTGGDQGFSMLHKNLRWVNLEKIALTERSCLALLSGLIAVQGDDQLPLHVHSIAHDMMCTSALVLSHITSYYLPVQHFSRSRKHCHWSEISTLVTSVSVSLFS</sequence>
<dbReference type="GO" id="GO:0005975">
    <property type="term" value="P:carbohydrate metabolic process"/>
    <property type="evidence" value="ECO:0007669"/>
    <property type="project" value="InterPro"/>
</dbReference>
<dbReference type="PANTHER" id="PTHR45985">
    <property type="match status" value="1"/>
</dbReference>
<dbReference type="Pfam" id="PF01522">
    <property type="entry name" value="Polysacc_deac_1"/>
    <property type="match status" value="1"/>
</dbReference>
<proteinExistence type="predicted"/>
<name>A0A9J6FMZ3_HAELO</name>
<accession>A0A9J6FMZ3</accession>
<protein>
    <recommendedName>
        <fullName evidence="1">NodB homology domain-containing protein</fullName>
    </recommendedName>
</protein>
<dbReference type="OrthoDB" id="504708at2759"/>
<reference evidence="2 3" key="1">
    <citation type="journal article" date="2020" name="Cell">
        <title>Large-Scale Comparative Analyses of Tick Genomes Elucidate Their Genetic Diversity and Vector Capacities.</title>
        <authorList>
            <consortium name="Tick Genome and Microbiome Consortium (TIGMIC)"/>
            <person name="Jia N."/>
            <person name="Wang J."/>
            <person name="Shi W."/>
            <person name="Du L."/>
            <person name="Sun Y."/>
            <person name="Zhan W."/>
            <person name="Jiang J.F."/>
            <person name="Wang Q."/>
            <person name="Zhang B."/>
            <person name="Ji P."/>
            <person name="Bell-Sakyi L."/>
            <person name="Cui X.M."/>
            <person name="Yuan T.T."/>
            <person name="Jiang B.G."/>
            <person name="Yang W.F."/>
            <person name="Lam T.T."/>
            <person name="Chang Q.C."/>
            <person name="Ding S.J."/>
            <person name="Wang X.J."/>
            <person name="Zhu J.G."/>
            <person name="Ruan X.D."/>
            <person name="Zhao L."/>
            <person name="Wei J.T."/>
            <person name="Ye R.Z."/>
            <person name="Que T.C."/>
            <person name="Du C.H."/>
            <person name="Zhou Y.H."/>
            <person name="Cheng J.X."/>
            <person name="Dai P.F."/>
            <person name="Guo W.B."/>
            <person name="Han X.H."/>
            <person name="Huang E.J."/>
            <person name="Li L.F."/>
            <person name="Wei W."/>
            <person name="Gao Y.C."/>
            <person name="Liu J.Z."/>
            <person name="Shao H.Z."/>
            <person name="Wang X."/>
            <person name="Wang C.C."/>
            <person name="Yang T.C."/>
            <person name="Huo Q.B."/>
            <person name="Li W."/>
            <person name="Chen H.Y."/>
            <person name="Chen S.E."/>
            <person name="Zhou L.G."/>
            <person name="Ni X.B."/>
            <person name="Tian J.H."/>
            <person name="Sheng Y."/>
            <person name="Liu T."/>
            <person name="Pan Y.S."/>
            <person name="Xia L.Y."/>
            <person name="Li J."/>
            <person name="Zhao F."/>
            <person name="Cao W.C."/>
        </authorList>
    </citation>
    <scope>NUCLEOTIDE SEQUENCE [LARGE SCALE GENOMIC DNA]</scope>
    <source>
        <strain evidence="2">HaeL-2018</strain>
    </source>
</reference>
<dbReference type="GO" id="GO:0016810">
    <property type="term" value="F:hydrolase activity, acting on carbon-nitrogen (but not peptide) bonds"/>
    <property type="evidence" value="ECO:0007669"/>
    <property type="project" value="InterPro"/>
</dbReference>
<organism evidence="2 3">
    <name type="scientific">Haemaphysalis longicornis</name>
    <name type="common">Bush tick</name>
    <dbReference type="NCBI Taxonomy" id="44386"/>
    <lineage>
        <taxon>Eukaryota</taxon>
        <taxon>Metazoa</taxon>
        <taxon>Ecdysozoa</taxon>
        <taxon>Arthropoda</taxon>
        <taxon>Chelicerata</taxon>
        <taxon>Arachnida</taxon>
        <taxon>Acari</taxon>
        <taxon>Parasitiformes</taxon>
        <taxon>Ixodida</taxon>
        <taxon>Ixodoidea</taxon>
        <taxon>Ixodidae</taxon>
        <taxon>Haemaphysalinae</taxon>
        <taxon>Haemaphysalis</taxon>
    </lineage>
</organism>
<comment type="caution">
    <text evidence="2">The sequence shown here is derived from an EMBL/GenBank/DDBJ whole genome shotgun (WGS) entry which is preliminary data.</text>
</comment>
<dbReference type="InterPro" id="IPR002509">
    <property type="entry name" value="NODB_dom"/>
</dbReference>
<gene>
    <name evidence="2" type="ORF">HPB48_022337</name>
</gene>
<dbReference type="Proteomes" id="UP000821853">
    <property type="component" value="Chromosome 10"/>
</dbReference>
<dbReference type="SUPFAM" id="SSF88713">
    <property type="entry name" value="Glycoside hydrolase/deacetylase"/>
    <property type="match status" value="1"/>
</dbReference>